<dbReference type="EMBL" id="GGFM01008524">
    <property type="protein sequence ID" value="MBW29275.1"/>
    <property type="molecule type" value="Transcribed_RNA"/>
</dbReference>
<organism evidence="1">
    <name type="scientific">Anopheles braziliensis</name>
    <dbReference type="NCBI Taxonomy" id="58242"/>
    <lineage>
        <taxon>Eukaryota</taxon>
        <taxon>Metazoa</taxon>
        <taxon>Ecdysozoa</taxon>
        <taxon>Arthropoda</taxon>
        <taxon>Hexapoda</taxon>
        <taxon>Insecta</taxon>
        <taxon>Pterygota</taxon>
        <taxon>Neoptera</taxon>
        <taxon>Endopterygota</taxon>
        <taxon>Diptera</taxon>
        <taxon>Nematocera</taxon>
        <taxon>Culicoidea</taxon>
        <taxon>Culicidae</taxon>
        <taxon>Anophelinae</taxon>
        <taxon>Anopheles</taxon>
    </lineage>
</organism>
<protein>
    <submittedName>
        <fullName evidence="1">Uncharacterized protein</fullName>
    </submittedName>
</protein>
<sequence>MWHWRSARRSASRTWRASTSSVSTVCACSTSARFISRAVATSCLPLPSRSASTDRRLPRSAPHPVGPPMLRCVRMRPTRVLLPMHRLVRIKPCRLLLLMPPTTSTDRLATFVVVPTSKHRTLNRLRLLPRPCVTRLVRSLASSRVPTCRLARLPHR</sequence>
<proteinExistence type="predicted"/>
<accession>A0A2M3ZL99</accession>
<name>A0A2M3ZL99_9DIPT</name>
<dbReference type="AlphaFoldDB" id="A0A2M3ZL99"/>
<evidence type="ECO:0000313" key="1">
    <source>
        <dbReference type="EMBL" id="MBW29275.1"/>
    </source>
</evidence>
<dbReference type="PROSITE" id="PS51257">
    <property type="entry name" value="PROKAR_LIPOPROTEIN"/>
    <property type="match status" value="1"/>
</dbReference>
<reference evidence="1" key="1">
    <citation type="submission" date="2018-01" db="EMBL/GenBank/DDBJ databases">
        <title>An insight into the sialome of Amazonian anophelines.</title>
        <authorList>
            <person name="Ribeiro J.M."/>
            <person name="Scarpassa V."/>
            <person name="Calvo E."/>
        </authorList>
    </citation>
    <scope>NUCLEOTIDE SEQUENCE</scope>
    <source>
        <tissue evidence="1">Salivary glands</tissue>
    </source>
</reference>